<sequence length="321" mass="36362">MTAIISQIINPISPNINKLVKDKINPLSNTSIILGAFMLSNKQKKKLLKTKHPHKESLETSYIDQMLGYRTLFSDFPQIKFLINNVIESDHLIKAGLLPQDLPELLLPDDIQDQIFNQINQRFDKNDPKGDEVWNQLTDALPKLDKQLRSYRDYLEAEYGMWAYISAPFVKDLADYIKPNAAVEIMAGNGAISKGLKDLGVTVYPTDNLGWVAENQTGKHQMTPVEKLDALAAIQKYQNQVKYVIMSWSPDKSPIDVAVLNAVRSANNDQLTLIVVGEKNGATNSTQFWQAANYIEPEATKKLNRHHQPFDLIKDRVYLID</sequence>
<evidence type="ECO:0000313" key="2">
    <source>
        <dbReference type="Proteomes" id="UP000005025"/>
    </source>
</evidence>
<dbReference type="PATRIC" id="fig|797516.3.peg.2862"/>
<dbReference type="EMBL" id="AGRJ01000273">
    <property type="protein sequence ID" value="EHO46206.1"/>
    <property type="molecule type" value="Genomic_DNA"/>
</dbReference>
<organism evidence="1 2">
    <name type="scientific">Lentilactobacillus kisonensis F0435</name>
    <dbReference type="NCBI Taxonomy" id="797516"/>
    <lineage>
        <taxon>Bacteria</taxon>
        <taxon>Bacillati</taxon>
        <taxon>Bacillota</taxon>
        <taxon>Bacilli</taxon>
        <taxon>Lactobacillales</taxon>
        <taxon>Lactobacillaceae</taxon>
        <taxon>Lentilactobacillus</taxon>
    </lineage>
</organism>
<name>H1LKN7_9LACO</name>
<gene>
    <name evidence="1" type="ORF">HMPREF9104_03191</name>
</gene>
<dbReference type="Proteomes" id="UP000005025">
    <property type="component" value="Unassembled WGS sequence"/>
</dbReference>
<evidence type="ECO:0000313" key="1">
    <source>
        <dbReference type="EMBL" id="EHO46206.1"/>
    </source>
</evidence>
<protein>
    <recommendedName>
        <fullName evidence="3">SAM-dependent methyltransferase</fullName>
    </recommendedName>
</protein>
<dbReference type="HOGENOM" id="CLU_084734_0_0_9"/>
<dbReference type="STRING" id="797516.HMPREF9104_03191"/>
<proteinExistence type="predicted"/>
<comment type="caution">
    <text evidence="1">The sequence shown here is derived from an EMBL/GenBank/DDBJ whole genome shotgun (WGS) entry which is preliminary data.</text>
</comment>
<accession>H1LKN7</accession>
<reference evidence="1 2" key="1">
    <citation type="submission" date="2011-09" db="EMBL/GenBank/DDBJ databases">
        <authorList>
            <person name="Weinstock G."/>
            <person name="Sodergren E."/>
            <person name="Clifton S."/>
            <person name="Fulton L."/>
            <person name="Fulton B."/>
            <person name="Courtney L."/>
            <person name="Fronick C."/>
            <person name="Harrison M."/>
            <person name="Strong C."/>
            <person name="Farmer C."/>
            <person name="Delahaunty K."/>
            <person name="Markovic C."/>
            <person name="Hall O."/>
            <person name="Minx P."/>
            <person name="Tomlinson C."/>
            <person name="Mitreva M."/>
            <person name="Hou S."/>
            <person name="Chen J."/>
            <person name="Wollam A."/>
            <person name="Pepin K.H."/>
            <person name="Johnson M."/>
            <person name="Bhonagiri V."/>
            <person name="Zhang X."/>
            <person name="Suruliraj S."/>
            <person name="Warren W."/>
            <person name="Chinwalla A."/>
            <person name="Mardis E.R."/>
            <person name="Wilson R.K."/>
        </authorList>
    </citation>
    <scope>NUCLEOTIDE SEQUENCE [LARGE SCALE GENOMIC DNA]</scope>
    <source>
        <strain evidence="1 2">F0435</strain>
    </source>
</reference>
<dbReference type="AlphaFoldDB" id="H1LKN7"/>
<evidence type="ECO:0008006" key="3">
    <source>
        <dbReference type="Google" id="ProtNLM"/>
    </source>
</evidence>